<reference evidence="1" key="1">
    <citation type="submission" date="2021-01" db="EMBL/GenBank/DDBJ databases">
        <authorList>
            <person name="Corre E."/>
            <person name="Pelletier E."/>
            <person name="Niang G."/>
            <person name="Scheremetjew M."/>
            <person name="Finn R."/>
            <person name="Kale V."/>
            <person name="Holt S."/>
            <person name="Cochrane G."/>
            <person name="Meng A."/>
            <person name="Brown T."/>
            <person name="Cohen L."/>
        </authorList>
    </citation>
    <scope>NUCLEOTIDE SEQUENCE</scope>
    <source>
        <strain evidence="1">CCMP1594</strain>
    </source>
</reference>
<accession>A0A7S4LIX1</accession>
<gene>
    <name evidence="1" type="ORF">EGYM00163_LOCUS43977</name>
</gene>
<name>A0A7S4LIX1_9EUGL</name>
<dbReference type="EMBL" id="HBJA01127639">
    <property type="protein sequence ID" value="CAE0832692.1"/>
    <property type="molecule type" value="Transcribed_RNA"/>
</dbReference>
<proteinExistence type="predicted"/>
<organism evidence="1">
    <name type="scientific">Eutreptiella gymnastica</name>
    <dbReference type="NCBI Taxonomy" id="73025"/>
    <lineage>
        <taxon>Eukaryota</taxon>
        <taxon>Discoba</taxon>
        <taxon>Euglenozoa</taxon>
        <taxon>Euglenida</taxon>
        <taxon>Spirocuta</taxon>
        <taxon>Euglenophyceae</taxon>
        <taxon>Eutreptiales</taxon>
        <taxon>Eutreptiaceae</taxon>
        <taxon>Eutreptiella</taxon>
    </lineage>
</organism>
<protein>
    <submittedName>
        <fullName evidence="1">Uncharacterized protein</fullName>
    </submittedName>
</protein>
<dbReference type="AlphaFoldDB" id="A0A7S4LIX1"/>
<sequence>MDCSHAPSAATAQSLCCCVHRPLPPDPGMRRRVCAVHHKRTSAPVGPLPGARHAVGRVQAHGCVHVTAHACPSQADRIVHAPCSIHCRLPFGLEKRPPMCPPCNIPSG</sequence>
<evidence type="ECO:0000313" key="1">
    <source>
        <dbReference type="EMBL" id="CAE0832692.1"/>
    </source>
</evidence>